<dbReference type="Proteomes" id="UP000655044">
    <property type="component" value="Unassembled WGS sequence"/>
</dbReference>
<evidence type="ECO:0000313" key="2">
    <source>
        <dbReference type="Proteomes" id="UP000655044"/>
    </source>
</evidence>
<reference evidence="1" key="1">
    <citation type="submission" date="2021-01" db="EMBL/GenBank/DDBJ databases">
        <title>Whole genome shotgun sequence of Planobispora rosea NBRC 15558.</title>
        <authorList>
            <person name="Komaki H."/>
            <person name="Tamura T."/>
        </authorList>
    </citation>
    <scope>NUCLEOTIDE SEQUENCE</scope>
    <source>
        <strain evidence="1">NBRC 15558</strain>
    </source>
</reference>
<keyword evidence="2" id="KW-1185">Reference proteome</keyword>
<organism evidence="1 2">
    <name type="scientific">Planobispora rosea</name>
    <dbReference type="NCBI Taxonomy" id="35762"/>
    <lineage>
        <taxon>Bacteria</taxon>
        <taxon>Bacillati</taxon>
        <taxon>Actinomycetota</taxon>
        <taxon>Actinomycetes</taxon>
        <taxon>Streptosporangiales</taxon>
        <taxon>Streptosporangiaceae</taxon>
        <taxon>Planobispora</taxon>
    </lineage>
</organism>
<proteinExistence type="predicted"/>
<accession>A0A8J3S5F6</accession>
<dbReference type="AlphaFoldDB" id="A0A8J3S5F6"/>
<evidence type="ECO:0008006" key="3">
    <source>
        <dbReference type="Google" id="ProtNLM"/>
    </source>
</evidence>
<gene>
    <name evidence="1" type="ORF">Pro02_22860</name>
</gene>
<protein>
    <recommendedName>
        <fullName evidence="3">DUF3800 domain-containing protein</fullName>
    </recommendedName>
</protein>
<dbReference type="RefSeq" id="WP_229802875.1">
    <property type="nucleotide sequence ID" value="NZ_BMQP01000002.1"/>
</dbReference>
<name>A0A8J3S5F6_PLARO</name>
<evidence type="ECO:0000313" key="1">
    <source>
        <dbReference type="EMBL" id="GIH83878.1"/>
    </source>
</evidence>
<comment type="caution">
    <text evidence="1">The sequence shown here is derived from an EMBL/GenBank/DDBJ whole genome shotgun (WGS) entry which is preliminary data.</text>
</comment>
<sequence>MPTLGDSAFFCGARADGHGGSPPSAPVPSAGVPAVLEIACDESGSEGEKLIGGNTDVFAHAGVRMTVEAAADCMREIRDRAPSPATEYKANILLRAKHRAALAWLLGPSGPIRGRAHVHLIDKTFFAVGKIADLLAGDVTCTAGSGTCRTQEAGAMAVALYREGPAAFGRERWEAFLESFNDLIRAGGRPEARAAADAFAGIVGVLRGAGARGRAGEVVETLWARRSRAESFRERLLDGRGLVPALDPLVPSIVQTVVHWGGGGRPVSIVHDMQTTLTEERVTQLGRMLDTPCPALVHRPPGGRLAGLTLVDSRSDPRVQVADVLAGAARKLASDELNGRGDAELTGLLRPYVDPFSIWGDGRSWSRLRGVL</sequence>
<dbReference type="EMBL" id="BOOI01000018">
    <property type="protein sequence ID" value="GIH83878.1"/>
    <property type="molecule type" value="Genomic_DNA"/>
</dbReference>